<reference evidence="1" key="1">
    <citation type="submission" date="2019-12" db="EMBL/GenBank/DDBJ databases">
        <title>An insight into the sialome of adult female Ixodes ricinus ticks feeding for 6 days.</title>
        <authorList>
            <person name="Perner J."/>
            <person name="Ribeiro J.M.C."/>
        </authorList>
    </citation>
    <scope>NUCLEOTIDE SEQUENCE</scope>
    <source>
        <strain evidence="1">Semi-engorged</strain>
        <tissue evidence="1">Salivary glands</tissue>
    </source>
</reference>
<dbReference type="EMBL" id="GIFC01000120">
    <property type="protein sequence ID" value="MXU82203.1"/>
    <property type="molecule type" value="Transcribed_RNA"/>
</dbReference>
<evidence type="ECO:0000313" key="1">
    <source>
        <dbReference type="EMBL" id="MXU82203.1"/>
    </source>
</evidence>
<sequence length="67" mass="7494">MRITSLFMILISLSRSLVLLIISSLDIRRTSSLSDSSPSFQRDWSSSVTAAIFLAGLEIFRDLTLML</sequence>
<accession>A0A6B0U847</accession>
<organism evidence="1">
    <name type="scientific">Ixodes ricinus</name>
    <name type="common">Common tick</name>
    <name type="synonym">Acarus ricinus</name>
    <dbReference type="NCBI Taxonomy" id="34613"/>
    <lineage>
        <taxon>Eukaryota</taxon>
        <taxon>Metazoa</taxon>
        <taxon>Ecdysozoa</taxon>
        <taxon>Arthropoda</taxon>
        <taxon>Chelicerata</taxon>
        <taxon>Arachnida</taxon>
        <taxon>Acari</taxon>
        <taxon>Parasitiformes</taxon>
        <taxon>Ixodida</taxon>
        <taxon>Ixodoidea</taxon>
        <taxon>Ixodidae</taxon>
        <taxon>Ixodinae</taxon>
        <taxon>Ixodes</taxon>
    </lineage>
</organism>
<protein>
    <submittedName>
        <fullName evidence="1">Putative secreted protein</fullName>
    </submittedName>
</protein>
<proteinExistence type="predicted"/>
<dbReference type="AlphaFoldDB" id="A0A6B0U847"/>
<name>A0A6B0U847_IXORI</name>